<dbReference type="EMBL" id="JAAZON010000476">
    <property type="protein sequence ID" value="NMC63588.1"/>
    <property type="molecule type" value="Genomic_DNA"/>
</dbReference>
<dbReference type="GO" id="GO:0015074">
    <property type="term" value="P:DNA integration"/>
    <property type="evidence" value="ECO:0007669"/>
    <property type="project" value="InterPro"/>
</dbReference>
<proteinExistence type="predicted"/>
<dbReference type="InterPro" id="IPR001584">
    <property type="entry name" value="Integrase_cat-core"/>
</dbReference>
<evidence type="ECO:0000313" key="3">
    <source>
        <dbReference type="Proteomes" id="UP000524246"/>
    </source>
</evidence>
<comment type="caution">
    <text evidence="2">The sequence shown here is derived from an EMBL/GenBank/DDBJ whole genome shotgun (WGS) entry which is preliminary data.</text>
</comment>
<dbReference type="SUPFAM" id="SSF46689">
    <property type="entry name" value="Homeodomain-like"/>
    <property type="match status" value="1"/>
</dbReference>
<name>A0A7X9FTH2_9DELT</name>
<dbReference type="InterPro" id="IPR036397">
    <property type="entry name" value="RNaseH_sf"/>
</dbReference>
<dbReference type="Pfam" id="PF13683">
    <property type="entry name" value="rve_3"/>
    <property type="match status" value="1"/>
</dbReference>
<organism evidence="2 3">
    <name type="scientific">SAR324 cluster bacterium</name>
    <dbReference type="NCBI Taxonomy" id="2024889"/>
    <lineage>
        <taxon>Bacteria</taxon>
        <taxon>Deltaproteobacteria</taxon>
        <taxon>SAR324 cluster</taxon>
    </lineage>
</organism>
<dbReference type="PANTHER" id="PTHR47515">
    <property type="entry name" value="LOW CALCIUM RESPONSE LOCUS PROTEIN T"/>
    <property type="match status" value="1"/>
</dbReference>
<evidence type="ECO:0000313" key="2">
    <source>
        <dbReference type="EMBL" id="NMC63588.1"/>
    </source>
</evidence>
<dbReference type="PANTHER" id="PTHR47515:SF1">
    <property type="entry name" value="BLR2054 PROTEIN"/>
    <property type="match status" value="1"/>
</dbReference>
<dbReference type="Proteomes" id="UP000524246">
    <property type="component" value="Unassembled WGS sequence"/>
</dbReference>
<dbReference type="Gene3D" id="3.30.420.10">
    <property type="entry name" value="Ribonuclease H-like superfamily/Ribonuclease H"/>
    <property type="match status" value="1"/>
</dbReference>
<accession>A0A7X9FTH2</accession>
<dbReference type="InterPro" id="IPR012337">
    <property type="entry name" value="RNaseH-like_sf"/>
</dbReference>
<dbReference type="InterPro" id="IPR009057">
    <property type="entry name" value="Homeodomain-like_sf"/>
</dbReference>
<dbReference type="AlphaFoldDB" id="A0A7X9FTH2"/>
<dbReference type="SUPFAM" id="SSF53098">
    <property type="entry name" value="Ribonuclease H-like"/>
    <property type="match status" value="1"/>
</dbReference>
<protein>
    <submittedName>
        <fullName evidence="2">IS481 family transposase</fullName>
    </submittedName>
</protein>
<feature type="domain" description="Integrase catalytic" evidence="1">
    <location>
        <begin position="163"/>
        <end position="324"/>
    </location>
</feature>
<sequence>MNARPHQLLFDYESRYVSIAWKHPDKIKGMYTSNPNMPKVRMNAVSLVRSGWGVRKTSRYMGCSPGTITKWCSKAKYLNQRYGIPTQSSRPHHSPQRISQETKDAIIAERLRHSRCGAVIQRILLSQNIKVSTSTVNRVLDQGQFLKKKSKWKRLHKNTLRPIPDNPGDLVEIDTIHYLPYWFRNDKTKWYITTAIDLYSRWVYAEVQLRASAGTSLSFLRNLKQLAPFKIKCIQTDHGSEFGRYFSLNAGVRHRHIRVRKPNYNAHIEKFNRTIQDECITKGIPSNIEELKQWIKNYLIYYNQERLHMGINFMTPTQKLTLKKTQVFPRS</sequence>
<dbReference type="PROSITE" id="PS50994">
    <property type="entry name" value="INTEGRASE"/>
    <property type="match status" value="1"/>
</dbReference>
<reference evidence="2 3" key="1">
    <citation type="journal article" date="2020" name="Biotechnol. Biofuels">
        <title>New insights from the biogas microbiome by comprehensive genome-resolved metagenomics of nearly 1600 species originating from multiple anaerobic digesters.</title>
        <authorList>
            <person name="Campanaro S."/>
            <person name="Treu L."/>
            <person name="Rodriguez-R L.M."/>
            <person name="Kovalovszki A."/>
            <person name="Ziels R.M."/>
            <person name="Maus I."/>
            <person name="Zhu X."/>
            <person name="Kougias P.G."/>
            <person name="Basile A."/>
            <person name="Luo G."/>
            <person name="Schluter A."/>
            <person name="Konstantinidis K.T."/>
            <person name="Angelidaki I."/>
        </authorList>
    </citation>
    <scope>NUCLEOTIDE SEQUENCE [LARGE SCALE GENOMIC DNA]</scope>
    <source>
        <strain evidence="2">AS27yjCOA_65</strain>
    </source>
</reference>
<evidence type="ECO:0000259" key="1">
    <source>
        <dbReference type="PROSITE" id="PS50994"/>
    </source>
</evidence>
<gene>
    <name evidence="2" type="ORF">GYA55_10535</name>
</gene>
<dbReference type="GO" id="GO:0003676">
    <property type="term" value="F:nucleic acid binding"/>
    <property type="evidence" value="ECO:0007669"/>
    <property type="project" value="InterPro"/>
</dbReference>